<proteinExistence type="predicted"/>
<evidence type="ECO:0000313" key="2">
    <source>
        <dbReference type="EMBL" id="QJA75301.1"/>
    </source>
</evidence>
<dbReference type="EMBL" id="MT142154">
    <property type="protein sequence ID" value="QJA75301.1"/>
    <property type="molecule type" value="Genomic_DNA"/>
</dbReference>
<evidence type="ECO:0000313" key="1">
    <source>
        <dbReference type="EMBL" id="QJA61649.1"/>
    </source>
</evidence>
<organism evidence="1">
    <name type="scientific">viral metagenome</name>
    <dbReference type="NCBI Taxonomy" id="1070528"/>
    <lineage>
        <taxon>unclassified sequences</taxon>
        <taxon>metagenomes</taxon>
        <taxon>organismal metagenomes</taxon>
    </lineage>
</organism>
<name>A0A6M3IV98_9ZZZZ</name>
<accession>A0A6M3IV98</accession>
<protein>
    <submittedName>
        <fullName evidence="1">Uncharacterized protein</fullName>
    </submittedName>
</protein>
<sequence length="151" mass="17401">MRAPKGSGVVFEKVSIGELLPGVIDNVEYDQNHKFTFQGEDKIAAAVRLVFKLDGYKFPHRTRWMKFNVGEKANLYKLILSKLVEGAKPDMDFDIDHLKGMKIKTLWAENGDFQNLESIFPLEKKLPYTVDDVPMLEEDQSWPLVEEEPKE</sequence>
<dbReference type="AlphaFoldDB" id="A0A6M3IV98"/>
<dbReference type="EMBL" id="MT141448">
    <property type="protein sequence ID" value="QJA61649.1"/>
    <property type="molecule type" value="Genomic_DNA"/>
</dbReference>
<gene>
    <name evidence="2" type="ORF">MM415A01822_0010</name>
    <name evidence="1" type="ORF">MM415B00904_0017</name>
</gene>
<reference evidence="1" key="1">
    <citation type="submission" date="2020-03" db="EMBL/GenBank/DDBJ databases">
        <title>The deep terrestrial virosphere.</title>
        <authorList>
            <person name="Holmfeldt K."/>
            <person name="Nilsson E."/>
            <person name="Simone D."/>
            <person name="Lopez-Fernandez M."/>
            <person name="Wu X."/>
            <person name="de Brujin I."/>
            <person name="Lundin D."/>
            <person name="Andersson A."/>
            <person name="Bertilsson S."/>
            <person name="Dopson M."/>
        </authorList>
    </citation>
    <scope>NUCLEOTIDE SEQUENCE</scope>
    <source>
        <strain evidence="2">MM415A01822</strain>
        <strain evidence="1">MM415B00904</strain>
    </source>
</reference>